<evidence type="ECO:0000259" key="3">
    <source>
        <dbReference type="PROSITE" id="PS50977"/>
    </source>
</evidence>
<evidence type="ECO:0000256" key="1">
    <source>
        <dbReference type="ARBA" id="ARBA00023125"/>
    </source>
</evidence>
<feature type="domain" description="HTH tetR-type" evidence="3">
    <location>
        <begin position="5"/>
        <end position="65"/>
    </location>
</feature>
<dbReference type="GO" id="GO:0003700">
    <property type="term" value="F:DNA-binding transcription factor activity"/>
    <property type="evidence" value="ECO:0007669"/>
    <property type="project" value="TreeGrafter"/>
</dbReference>
<dbReference type="InterPro" id="IPR050109">
    <property type="entry name" value="HTH-type_TetR-like_transc_reg"/>
</dbReference>
<feature type="DNA-binding region" description="H-T-H motif" evidence="2">
    <location>
        <begin position="28"/>
        <end position="47"/>
    </location>
</feature>
<protein>
    <submittedName>
        <fullName evidence="4">TetR family transcriptional regulator</fullName>
    </submittedName>
</protein>
<proteinExistence type="predicted"/>
<dbReference type="PROSITE" id="PS01081">
    <property type="entry name" value="HTH_TETR_1"/>
    <property type="match status" value="1"/>
</dbReference>
<dbReference type="PANTHER" id="PTHR30055:SF235">
    <property type="entry name" value="TRANSCRIPTIONAL REGULATORY PROTEIN"/>
    <property type="match status" value="1"/>
</dbReference>
<dbReference type="Proteomes" id="UP001196509">
    <property type="component" value="Unassembled WGS sequence"/>
</dbReference>
<evidence type="ECO:0000313" key="4">
    <source>
        <dbReference type="EMBL" id="MBW8637789.1"/>
    </source>
</evidence>
<dbReference type="Pfam" id="PF00440">
    <property type="entry name" value="TetR_N"/>
    <property type="match status" value="1"/>
</dbReference>
<dbReference type="Pfam" id="PF17939">
    <property type="entry name" value="TetR_C_30"/>
    <property type="match status" value="1"/>
</dbReference>
<keyword evidence="5" id="KW-1185">Reference proteome</keyword>
<dbReference type="PRINTS" id="PR00455">
    <property type="entry name" value="HTHTETR"/>
</dbReference>
<dbReference type="PROSITE" id="PS50977">
    <property type="entry name" value="HTH_TETR_2"/>
    <property type="match status" value="1"/>
</dbReference>
<dbReference type="PANTHER" id="PTHR30055">
    <property type="entry name" value="HTH-TYPE TRANSCRIPTIONAL REGULATOR RUTR"/>
    <property type="match status" value="1"/>
</dbReference>
<comment type="caution">
    <text evidence="4">The sequence shown here is derived from an EMBL/GenBank/DDBJ whole genome shotgun (WGS) entry which is preliminary data.</text>
</comment>
<reference evidence="4" key="1">
    <citation type="submission" date="2021-08" db="EMBL/GenBank/DDBJ databases">
        <title>Hoeflea bacterium WL0058 sp. nov., isolated from the sediment.</title>
        <authorList>
            <person name="Wang L."/>
            <person name="Zhang D."/>
        </authorList>
    </citation>
    <scope>NUCLEOTIDE SEQUENCE</scope>
    <source>
        <strain evidence="4">WL0058</strain>
    </source>
</reference>
<dbReference type="Gene3D" id="1.10.357.10">
    <property type="entry name" value="Tetracycline Repressor, domain 2"/>
    <property type="match status" value="1"/>
</dbReference>
<dbReference type="InterPro" id="IPR036271">
    <property type="entry name" value="Tet_transcr_reg_TetR-rel_C_sf"/>
</dbReference>
<dbReference type="SUPFAM" id="SSF48498">
    <property type="entry name" value="Tetracyclin repressor-like, C-terminal domain"/>
    <property type="match status" value="1"/>
</dbReference>
<dbReference type="GO" id="GO:0000976">
    <property type="term" value="F:transcription cis-regulatory region binding"/>
    <property type="evidence" value="ECO:0007669"/>
    <property type="project" value="TreeGrafter"/>
</dbReference>
<dbReference type="InterPro" id="IPR009057">
    <property type="entry name" value="Homeodomain-like_sf"/>
</dbReference>
<dbReference type="AlphaFoldDB" id="A0AAE2ZJ99"/>
<evidence type="ECO:0000313" key="5">
    <source>
        <dbReference type="Proteomes" id="UP001196509"/>
    </source>
</evidence>
<dbReference type="InterPro" id="IPR023772">
    <property type="entry name" value="DNA-bd_HTH_TetR-type_CS"/>
</dbReference>
<sequence length="220" mass="24126">MRNPQKARESILDAAERAFAEFGYGGASIRGIARDADVNQAMIHYYFQNKDQLFDEVIDRRAGAVNAQRNDALDRLFAEGVPTLEELMEALLRPTIEMGHDESRGGSAYARLVVSFSNSADERSRNMAIEHYDPIARRSIAAMRQVLPELDTAAAVRAYLFSISVALSVMARTGRAARLSGGLCNDSDTEETVSTTVAFSCAGIRALAKQAVNQFDENVE</sequence>
<gene>
    <name evidence="4" type="ORF">K1W69_11375</name>
</gene>
<dbReference type="SUPFAM" id="SSF46689">
    <property type="entry name" value="Homeodomain-like"/>
    <property type="match status" value="1"/>
</dbReference>
<dbReference type="EMBL" id="JAICBX010000002">
    <property type="protein sequence ID" value="MBW8637789.1"/>
    <property type="molecule type" value="Genomic_DNA"/>
</dbReference>
<keyword evidence="1 2" id="KW-0238">DNA-binding</keyword>
<dbReference type="InterPro" id="IPR001647">
    <property type="entry name" value="HTH_TetR"/>
</dbReference>
<evidence type="ECO:0000256" key="2">
    <source>
        <dbReference type="PROSITE-ProRule" id="PRU00335"/>
    </source>
</evidence>
<name>A0AAE2ZJ99_9HYPH</name>
<organism evidence="4 5">
    <name type="scientific">Flavimaribacter sediminis</name>
    <dbReference type="NCBI Taxonomy" id="2865987"/>
    <lineage>
        <taxon>Bacteria</taxon>
        <taxon>Pseudomonadati</taxon>
        <taxon>Pseudomonadota</taxon>
        <taxon>Alphaproteobacteria</taxon>
        <taxon>Hyphomicrobiales</taxon>
        <taxon>Rhizobiaceae</taxon>
        <taxon>Flavimaribacter</taxon>
    </lineage>
</organism>
<dbReference type="InterPro" id="IPR041586">
    <property type="entry name" value="PsrA_TetR_C"/>
</dbReference>
<accession>A0AAE2ZJ99</accession>